<dbReference type="Proteomes" id="UP000789920">
    <property type="component" value="Unassembled WGS sequence"/>
</dbReference>
<reference evidence="1" key="1">
    <citation type="submission" date="2021-06" db="EMBL/GenBank/DDBJ databases">
        <authorList>
            <person name="Kallberg Y."/>
            <person name="Tangrot J."/>
            <person name="Rosling A."/>
        </authorList>
    </citation>
    <scope>NUCLEOTIDE SEQUENCE</scope>
    <source>
        <strain evidence="1">MA461A</strain>
    </source>
</reference>
<proteinExistence type="predicted"/>
<accession>A0ACA9QVG5</accession>
<feature type="non-terminal residue" evidence="1">
    <location>
        <position position="1"/>
    </location>
</feature>
<feature type="non-terminal residue" evidence="1">
    <location>
        <position position="61"/>
    </location>
</feature>
<gene>
    <name evidence="1" type="ORF">RPERSI_LOCUS15810</name>
</gene>
<evidence type="ECO:0000313" key="1">
    <source>
        <dbReference type="EMBL" id="CAG8766095.1"/>
    </source>
</evidence>
<evidence type="ECO:0000313" key="2">
    <source>
        <dbReference type="Proteomes" id="UP000789920"/>
    </source>
</evidence>
<dbReference type="EMBL" id="CAJVQC010038407">
    <property type="protein sequence ID" value="CAG8766095.1"/>
    <property type="molecule type" value="Genomic_DNA"/>
</dbReference>
<comment type="caution">
    <text evidence="1">The sequence shown here is derived from an EMBL/GenBank/DDBJ whole genome shotgun (WGS) entry which is preliminary data.</text>
</comment>
<protein>
    <submittedName>
        <fullName evidence="1">13942_t:CDS:1</fullName>
    </submittedName>
</protein>
<organism evidence="1 2">
    <name type="scientific">Racocetra persica</name>
    <dbReference type="NCBI Taxonomy" id="160502"/>
    <lineage>
        <taxon>Eukaryota</taxon>
        <taxon>Fungi</taxon>
        <taxon>Fungi incertae sedis</taxon>
        <taxon>Mucoromycota</taxon>
        <taxon>Glomeromycotina</taxon>
        <taxon>Glomeromycetes</taxon>
        <taxon>Diversisporales</taxon>
        <taxon>Gigasporaceae</taxon>
        <taxon>Racocetra</taxon>
    </lineage>
</organism>
<sequence>IKSSLVDGAQSLNPSEKFIQSRKPSCKAKILHSAQKKLMKFAKGGEIEKENVPKTSMIKNW</sequence>
<name>A0ACA9QVG5_9GLOM</name>
<keyword evidence="2" id="KW-1185">Reference proteome</keyword>